<evidence type="ECO:0000259" key="3">
    <source>
        <dbReference type="Pfam" id="PF23402"/>
    </source>
</evidence>
<dbReference type="GO" id="GO:0006950">
    <property type="term" value="P:response to stress"/>
    <property type="evidence" value="ECO:0007669"/>
    <property type="project" value="TreeGrafter"/>
</dbReference>
<feature type="region of interest" description="Disordered" evidence="1">
    <location>
        <begin position="159"/>
        <end position="187"/>
    </location>
</feature>
<feature type="compositionally biased region" description="Polar residues" evidence="1">
    <location>
        <begin position="30"/>
        <end position="40"/>
    </location>
</feature>
<feature type="region of interest" description="Disordered" evidence="1">
    <location>
        <begin position="208"/>
        <end position="243"/>
    </location>
</feature>
<evidence type="ECO:0000256" key="1">
    <source>
        <dbReference type="SAM" id="MobiDB-lite"/>
    </source>
</evidence>
<evidence type="ECO:0000259" key="2">
    <source>
        <dbReference type="Pfam" id="PF23399"/>
    </source>
</evidence>
<dbReference type="EMBL" id="BTGU01000018">
    <property type="protein sequence ID" value="GMN44612.1"/>
    <property type="molecule type" value="Genomic_DNA"/>
</dbReference>
<dbReference type="Pfam" id="PF07918">
    <property type="entry name" value="CAP160"/>
    <property type="match status" value="1"/>
</dbReference>
<organism evidence="4 5">
    <name type="scientific">Ficus carica</name>
    <name type="common">Common fig</name>
    <dbReference type="NCBI Taxonomy" id="3494"/>
    <lineage>
        <taxon>Eukaryota</taxon>
        <taxon>Viridiplantae</taxon>
        <taxon>Streptophyta</taxon>
        <taxon>Embryophyta</taxon>
        <taxon>Tracheophyta</taxon>
        <taxon>Spermatophyta</taxon>
        <taxon>Magnoliopsida</taxon>
        <taxon>eudicotyledons</taxon>
        <taxon>Gunneridae</taxon>
        <taxon>Pentapetalae</taxon>
        <taxon>rosids</taxon>
        <taxon>fabids</taxon>
        <taxon>Rosales</taxon>
        <taxon>Moraceae</taxon>
        <taxon>Ficeae</taxon>
        <taxon>Ficus</taxon>
    </lineage>
</organism>
<feature type="compositionally biased region" description="Basic and acidic residues" evidence="1">
    <location>
        <begin position="289"/>
        <end position="306"/>
    </location>
</feature>
<sequence length="364" mass="39580">MESQMEHPHGHGRDQQDPYKARDPHLVYESTITPLNTPVPSFSDRGISETKETDPRNEEIGVTPILRSFEKMNIHDESEPKSHQNITNIEYSSTGSHDQFSPETPDKPIITPQHPQTLQENMDTSKPEPSSLTEKISYATSSIADKAISAKNVVASKLGYGEKDDRGVHEGTTTGDNSGSKQSSAAEYGKKIAATVTEKLTPVYGKVAEAGTTVVSKRQGPKTTSGSENESGNGTTGQDRGVSVKDYLAEKLRPGEEDRALSEVISGALHKRKQEAETRPVGTVTESEEVARRLGAGDKKMDEKEQASYVNQAGGEKSVVDKVKGTVSSWLGMGGDQSGTTQQRSSYSQSEVEEKERRLQQTSN</sequence>
<evidence type="ECO:0008006" key="6">
    <source>
        <dbReference type="Google" id="ProtNLM"/>
    </source>
</evidence>
<feature type="compositionally biased region" description="Polar residues" evidence="1">
    <location>
        <begin position="213"/>
        <end position="238"/>
    </location>
</feature>
<name>A0AA88A1M6_FICCA</name>
<dbReference type="Pfam" id="PF23402">
    <property type="entry name" value="LTI65_LTI78_NYQTKV"/>
    <property type="match status" value="1"/>
</dbReference>
<dbReference type="InterPro" id="IPR012418">
    <property type="entry name" value="CAP160"/>
</dbReference>
<dbReference type="InterPro" id="IPR037491">
    <property type="entry name" value="LTI78/LTI65"/>
</dbReference>
<dbReference type="InterPro" id="IPR057058">
    <property type="entry name" value="LTI65_LTI78_NYQTKV"/>
</dbReference>
<dbReference type="PANTHER" id="PTHR33836">
    <property type="entry name" value="LOW-TEMPERATURE-INDUCED 65 KDA PROTEIN-RELATED"/>
    <property type="match status" value="1"/>
</dbReference>
<feature type="compositionally biased region" description="Polar residues" evidence="1">
    <location>
        <begin position="113"/>
        <end position="134"/>
    </location>
</feature>
<gene>
    <name evidence="4" type="ORF">TIFTF001_013804</name>
</gene>
<feature type="region of interest" description="Disordered" evidence="1">
    <location>
        <begin position="267"/>
        <end position="317"/>
    </location>
</feature>
<evidence type="ECO:0000313" key="5">
    <source>
        <dbReference type="Proteomes" id="UP001187192"/>
    </source>
</evidence>
<dbReference type="Pfam" id="PF23399">
    <property type="entry name" value="LTI65_PGEED"/>
    <property type="match status" value="1"/>
</dbReference>
<keyword evidence="5" id="KW-1185">Reference proteome</keyword>
<feature type="compositionally biased region" description="Polar residues" evidence="1">
    <location>
        <begin position="83"/>
        <end position="102"/>
    </location>
</feature>
<feature type="compositionally biased region" description="Basic and acidic residues" evidence="1">
    <location>
        <begin position="1"/>
        <end position="26"/>
    </location>
</feature>
<dbReference type="PANTHER" id="PTHR33836:SF1">
    <property type="entry name" value="LOW-TEMPERATURE-INDUCED 65 KDA PROTEIN-RELATED"/>
    <property type="match status" value="1"/>
</dbReference>
<reference evidence="4" key="1">
    <citation type="submission" date="2023-07" db="EMBL/GenBank/DDBJ databases">
        <title>draft genome sequence of fig (Ficus carica).</title>
        <authorList>
            <person name="Takahashi T."/>
            <person name="Nishimura K."/>
        </authorList>
    </citation>
    <scope>NUCLEOTIDE SEQUENCE</scope>
</reference>
<comment type="caution">
    <text evidence="4">The sequence shown here is derived from an EMBL/GenBank/DDBJ whole genome shotgun (WGS) entry which is preliminary data.</text>
</comment>
<feature type="compositionally biased region" description="Basic and acidic residues" evidence="1">
    <location>
        <begin position="46"/>
        <end position="59"/>
    </location>
</feature>
<proteinExistence type="predicted"/>
<feature type="compositionally biased region" description="Basic and acidic residues" evidence="1">
    <location>
        <begin position="352"/>
        <end position="364"/>
    </location>
</feature>
<feature type="compositionally biased region" description="Polar residues" evidence="1">
    <location>
        <begin position="171"/>
        <end position="185"/>
    </location>
</feature>
<dbReference type="InterPro" id="IPR057059">
    <property type="entry name" value="LTI65/LTI78_PGEED"/>
</dbReference>
<protein>
    <recommendedName>
        <fullName evidence="6">Low-temperature-induced 65 kDa protein</fullName>
    </recommendedName>
</protein>
<feature type="compositionally biased region" description="Basic and acidic residues" evidence="1">
    <location>
        <begin position="68"/>
        <end position="82"/>
    </location>
</feature>
<feature type="region of interest" description="Disordered" evidence="1">
    <location>
        <begin position="330"/>
        <end position="364"/>
    </location>
</feature>
<dbReference type="AlphaFoldDB" id="A0AA88A1M6"/>
<feature type="region of interest" description="Disordered" evidence="1">
    <location>
        <begin position="1"/>
        <end position="134"/>
    </location>
</feature>
<feature type="compositionally biased region" description="Polar residues" evidence="1">
    <location>
        <begin position="338"/>
        <end position="350"/>
    </location>
</feature>
<dbReference type="Proteomes" id="UP001187192">
    <property type="component" value="Unassembled WGS sequence"/>
</dbReference>
<dbReference type="GO" id="GO:0009737">
    <property type="term" value="P:response to abscisic acid"/>
    <property type="evidence" value="ECO:0007669"/>
    <property type="project" value="InterPro"/>
</dbReference>
<evidence type="ECO:0000313" key="4">
    <source>
        <dbReference type="EMBL" id="GMN44612.1"/>
    </source>
</evidence>
<feature type="domain" description="LTI65/LTI78 PGEED repeat" evidence="2">
    <location>
        <begin position="239"/>
        <end position="269"/>
    </location>
</feature>
<accession>A0AA88A1M6</accession>
<feature type="domain" description="LTI65/LTI78 NYQTKV repeat" evidence="3">
    <location>
        <begin position="49"/>
        <end position="77"/>
    </location>
</feature>
<feature type="compositionally biased region" description="Basic and acidic residues" evidence="1">
    <location>
        <begin position="160"/>
        <end position="169"/>
    </location>
</feature>